<proteinExistence type="predicted"/>
<feature type="region of interest" description="Disordered" evidence="1">
    <location>
        <begin position="1"/>
        <end position="33"/>
    </location>
</feature>
<dbReference type="Proteomes" id="UP000682733">
    <property type="component" value="Unassembled WGS sequence"/>
</dbReference>
<evidence type="ECO:0000313" key="2">
    <source>
        <dbReference type="EMBL" id="CAF1615045.1"/>
    </source>
</evidence>
<dbReference type="EMBL" id="CAJNOK010054219">
    <property type="protein sequence ID" value="CAF1615045.1"/>
    <property type="molecule type" value="Genomic_DNA"/>
</dbReference>
<organism evidence="2 4">
    <name type="scientific">Didymodactylos carnosus</name>
    <dbReference type="NCBI Taxonomy" id="1234261"/>
    <lineage>
        <taxon>Eukaryota</taxon>
        <taxon>Metazoa</taxon>
        <taxon>Spiralia</taxon>
        <taxon>Gnathifera</taxon>
        <taxon>Rotifera</taxon>
        <taxon>Eurotatoria</taxon>
        <taxon>Bdelloidea</taxon>
        <taxon>Philodinida</taxon>
        <taxon>Philodinidae</taxon>
        <taxon>Didymodactylos</taxon>
    </lineage>
</organism>
<comment type="caution">
    <text evidence="2">The sequence shown here is derived from an EMBL/GenBank/DDBJ whole genome shotgun (WGS) entry which is preliminary data.</text>
</comment>
<sequence length="33" mass="3657">LPADNKGRTANVPSECQSEHDNKKRILHSGVRV</sequence>
<dbReference type="AlphaFoldDB" id="A0A8S2G4Z1"/>
<dbReference type="Proteomes" id="UP000677228">
    <property type="component" value="Unassembled WGS sequence"/>
</dbReference>
<reference evidence="2" key="1">
    <citation type="submission" date="2021-02" db="EMBL/GenBank/DDBJ databases">
        <authorList>
            <person name="Nowell W R."/>
        </authorList>
    </citation>
    <scope>NUCLEOTIDE SEQUENCE</scope>
</reference>
<evidence type="ECO:0000313" key="3">
    <source>
        <dbReference type="EMBL" id="CAF4430793.1"/>
    </source>
</evidence>
<evidence type="ECO:0000313" key="4">
    <source>
        <dbReference type="Proteomes" id="UP000677228"/>
    </source>
</evidence>
<dbReference type="EMBL" id="CAJOBA010078712">
    <property type="protein sequence ID" value="CAF4430793.1"/>
    <property type="molecule type" value="Genomic_DNA"/>
</dbReference>
<feature type="non-terminal residue" evidence="2">
    <location>
        <position position="1"/>
    </location>
</feature>
<evidence type="ECO:0000256" key="1">
    <source>
        <dbReference type="SAM" id="MobiDB-lite"/>
    </source>
</evidence>
<accession>A0A8S2G4Z1</accession>
<name>A0A8S2G4Z1_9BILA</name>
<gene>
    <name evidence="2" type="ORF">OVA965_LOCUS42855</name>
    <name evidence="3" type="ORF">TMI583_LOCUS44894</name>
</gene>
<protein>
    <submittedName>
        <fullName evidence="2">Uncharacterized protein</fullName>
    </submittedName>
</protein>